<protein>
    <submittedName>
        <fullName evidence="2">Uncharacterized protein</fullName>
    </submittedName>
</protein>
<feature type="coiled-coil region" evidence="1">
    <location>
        <begin position="179"/>
        <end position="213"/>
    </location>
</feature>
<gene>
    <name evidence="2" type="ORF">GXX48_05050</name>
</gene>
<dbReference type="Proteomes" id="UP000551563">
    <property type="component" value="Unassembled WGS sequence"/>
</dbReference>
<reference evidence="2 3" key="1">
    <citation type="journal article" date="2020" name="Biotechnol. Biofuels">
        <title>New insights from the biogas microbiome by comprehensive genome-resolved metagenomics of nearly 1600 species originating from multiple anaerobic digesters.</title>
        <authorList>
            <person name="Campanaro S."/>
            <person name="Treu L."/>
            <person name="Rodriguez-R L.M."/>
            <person name="Kovalovszki A."/>
            <person name="Ziels R.M."/>
            <person name="Maus I."/>
            <person name="Zhu X."/>
            <person name="Kougias P.G."/>
            <person name="Basile A."/>
            <person name="Luo G."/>
            <person name="Schluter A."/>
            <person name="Konstantinidis K.T."/>
            <person name="Angelidaki I."/>
        </authorList>
    </citation>
    <scope>NUCLEOTIDE SEQUENCE [LARGE SCALE GENOMIC DNA]</scope>
    <source>
        <strain evidence="2">AS04akNAM_66</strain>
    </source>
</reference>
<evidence type="ECO:0000313" key="3">
    <source>
        <dbReference type="Proteomes" id="UP000551563"/>
    </source>
</evidence>
<evidence type="ECO:0000256" key="1">
    <source>
        <dbReference type="SAM" id="Coils"/>
    </source>
</evidence>
<proteinExistence type="predicted"/>
<comment type="caution">
    <text evidence="2">The sequence shown here is derived from an EMBL/GenBank/DDBJ whole genome shotgun (WGS) entry which is preliminary data.</text>
</comment>
<keyword evidence="1" id="KW-0175">Coiled coil</keyword>
<evidence type="ECO:0000313" key="2">
    <source>
        <dbReference type="EMBL" id="HHV66997.1"/>
    </source>
</evidence>
<dbReference type="AlphaFoldDB" id="A0A7V6TYS9"/>
<accession>A0A7V6TYS9</accession>
<organism evidence="2 3">
    <name type="scientific">Brucella intermedia</name>
    <dbReference type="NCBI Taxonomy" id="94625"/>
    <lineage>
        <taxon>Bacteria</taxon>
        <taxon>Pseudomonadati</taxon>
        <taxon>Pseudomonadota</taxon>
        <taxon>Alphaproteobacteria</taxon>
        <taxon>Hyphomicrobiales</taxon>
        <taxon>Brucellaceae</taxon>
        <taxon>Brucella/Ochrobactrum group</taxon>
        <taxon>Brucella</taxon>
    </lineage>
</organism>
<sequence>MTTPYPLPRSIRETEWLRGDGRSSYGTFDFKIFDLEDVQVRLRSVGDDGFDIVDVTVSKSAGAVFDTFTVTFPFAIDSDREFQVRGMRLHERTSDLFRGGSLKSLEVEAETSKAGVVLQEVRRDVSDNIGLWHAERAARIAGDLLLHGRIDHEAFIRMAADDVLRSERIAGDQRLQAQVDGINDELDQFDSKIARAEAAAESSENSAQEAHELVQEATSGFVGFKDGIGYDFGFITQTMTYFDRNFGSIADPVNN</sequence>
<name>A0A7V6TYS9_9HYPH</name>
<dbReference type="EMBL" id="DUMN01000154">
    <property type="protein sequence ID" value="HHV66997.1"/>
    <property type="molecule type" value="Genomic_DNA"/>
</dbReference>